<organism evidence="12">
    <name type="scientific">freshwater metagenome</name>
    <dbReference type="NCBI Taxonomy" id="449393"/>
    <lineage>
        <taxon>unclassified sequences</taxon>
        <taxon>metagenomes</taxon>
        <taxon>ecological metagenomes</taxon>
    </lineage>
</organism>
<keyword evidence="9" id="KW-0067">ATP-binding</keyword>
<evidence type="ECO:0000256" key="9">
    <source>
        <dbReference type="ARBA" id="ARBA00022840"/>
    </source>
</evidence>
<dbReference type="CDD" id="cd00560">
    <property type="entry name" value="PanC"/>
    <property type="match status" value="1"/>
</dbReference>
<keyword evidence="8" id="KW-0547">Nucleotide-binding</keyword>
<comment type="catalytic activity">
    <reaction evidence="10">
        <text>(R)-pantoate + beta-alanine + ATP = (R)-pantothenate + AMP + diphosphate + H(+)</text>
        <dbReference type="Rhea" id="RHEA:10912"/>
        <dbReference type="ChEBI" id="CHEBI:15378"/>
        <dbReference type="ChEBI" id="CHEBI:15980"/>
        <dbReference type="ChEBI" id="CHEBI:29032"/>
        <dbReference type="ChEBI" id="CHEBI:30616"/>
        <dbReference type="ChEBI" id="CHEBI:33019"/>
        <dbReference type="ChEBI" id="CHEBI:57966"/>
        <dbReference type="ChEBI" id="CHEBI:456215"/>
        <dbReference type="EC" id="6.3.2.1"/>
    </reaction>
</comment>
<evidence type="ECO:0000256" key="11">
    <source>
        <dbReference type="ARBA" id="ARBA00055042"/>
    </source>
</evidence>
<comment type="pathway">
    <text evidence="2">Cofactor biosynthesis; (R)-pantothenate biosynthesis; (R)-pantothenate from (R)-pantoate and beta-alanine: step 1/1.</text>
</comment>
<dbReference type="GO" id="GO:0005829">
    <property type="term" value="C:cytosol"/>
    <property type="evidence" value="ECO:0007669"/>
    <property type="project" value="TreeGrafter"/>
</dbReference>
<evidence type="ECO:0000256" key="7">
    <source>
        <dbReference type="ARBA" id="ARBA00022655"/>
    </source>
</evidence>
<evidence type="ECO:0000256" key="8">
    <source>
        <dbReference type="ARBA" id="ARBA00022741"/>
    </source>
</evidence>
<name>A0A6J6IMC9_9ZZZZ</name>
<dbReference type="EMBL" id="CAEZWV010000009">
    <property type="protein sequence ID" value="CAB4668461.1"/>
    <property type="molecule type" value="Genomic_DNA"/>
</dbReference>
<dbReference type="GO" id="GO:0015940">
    <property type="term" value="P:pantothenate biosynthetic process"/>
    <property type="evidence" value="ECO:0007669"/>
    <property type="project" value="UniProtKB-UniPathway"/>
</dbReference>
<evidence type="ECO:0000256" key="1">
    <source>
        <dbReference type="ARBA" id="ARBA00004496"/>
    </source>
</evidence>
<dbReference type="InterPro" id="IPR003721">
    <property type="entry name" value="Pantoate_ligase"/>
</dbReference>
<comment type="similarity">
    <text evidence="3">Belongs to the pantothenate synthetase family.</text>
</comment>
<evidence type="ECO:0000256" key="2">
    <source>
        <dbReference type="ARBA" id="ARBA00004990"/>
    </source>
</evidence>
<dbReference type="PANTHER" id="PTHR21299:SF1">
    <property type="entry name" value="PANTOATE--BETA-ALANINE LIGASE"/>
    <property type="match status" value="1"/>
</dbReference>
<keyword evidence="5" id="KW-0963">Cytoplasm</keyword>
<evidence type="ECO:0000313" key="12">
    <source>
        <dbReference type="EMBL" id="CAB4625676.1"/>
    </source>
</evidence>
<protein>
    <recommendedName>
        <fullName evidence="4">pantoate--beta-alanine ligase (AMP-forming)</fullName>
        <ecNumber evidence="4">6.3.2.1</ecNumber>
    </recommendedName>
</protein>
<dbReference type="GO" id="GO:0004592">
    <property type="term" value="F:pantoate-beta-alanine ligase activity"/>
    <property type="evidence" value="ECO:0007669"/>
    <property type="project" value="UniProtKB-EC"/>
</dbReference>
<evidence type="ECO:0000256" key="6">
    <source>
        <dbReference type="ARBA" id="ARBA00022598"/>
    </source>
</evidence>
<dbReference type="FunFam" id="3.40.50.620:FF:000114">
    <property type="entry name" value="Pantothenate synthetase"/>
    <property type="match status" value="1"/>
</dbReference>
<evidence type="ECO:0000313" key="13">
    <source>
        <dbReference type="EMBL" id="CAB4668461.1"/>
    </source>
</evidence>
<keyword evidence="6" id="KW-0436">Ligase</keyword>
<dbReference type="AlphaFoldDB" id="A0A6J6IMC9"/>
<evidence type="ECO:0000256" key="10">
    <source>
        <dbReference type="ARBA" id="ARBA00048258"/>
    </source>
</evidence>
<dbReference type="PANTHER" id="PTHR21299">
    <property type="entry name" value="CYTIDYLATE KINASE/PANTOATE-BETA-ALANINE LIGASE"/>
    <property type="match status" value="1"/>
</dbReference>
<dbReference type="Gene3D" id="3.40.50.620">
    <property type="entry name" value="HUPs"/>
    <property type="match status" value="1"/>
</dbReference>
<dbReference type="InterPro" id="IPR042176">
    <property type="entry name" value="Pantoate_ligase_C"/>
</dbReference>
<gene>
    <name evidence="12" type="ORF">UFOPK2086_00009</name>
    <name evidence="13" type="ORF">UFOPK2295_00647</name>
</gene>
<dbReference type="NCBIfam" id="TIGR00018">
    <property type="entry name" value="panC"/>
    <property type="match status" value="1"/>
</dbReference>
<keyword evidence="7" id="KW-0566">Pantothenate biosynthesis</keyword>
<evidence type="ECO:0000256" key="5">
    <source>
        <dbReference type="ARBA" id="ARBA00022490"/>
    </source>
</evidence>
<reference evidence="12" key="1">
    <citation type="submission" date="2020-05" db="EMBL/GenBank/DDBJ databases">
        <authorList>
            <person name="Chiriac C."/>
            <person name="Salcher M."/>
            <person name="Ghai R."/>
            <person name="Kavagutti S V."/>
        </authorList>
    </citation>
    <scope>NUCLEOTIDE SEQUENCE</scope>
</reference>
<dbReference type="UniPathway" id="UPA00028">
    <property type="reaction ID" value="UER00005"/>
</dbReference>
<dbReference type="SUPFAM" id="SSF52374">
    <property type="entry name" value="Nucleotidylyl transferase"/>
    <property type="match status" value="1"/>
</dbReference>
<dbReference type="GO" id="GO:0005524">
    <property type="term" value="F:ATP binding"/>
    <property type="evidence" value="ECO:0007669"/>
    <property type="project" value="UniProtKB-KW"/>
</dbReference>
<evidence type="ECO:0000256" key="3">
    <source>
        <dbReference type="ARBA" id="ARBA00009256"/>
    </source>
</evidence>
<dbReference type="Gene3D" id="3.30.1300.10">
    <property type="entry name" value="Pantoate-beta-alanine ligase, C-terminal domain"/>
    <property type="match status" value="1"/>
</dbReference>
<comment type="function">
    <text evidence="11">Catalyzes the condensation of pantoate with beta-alanine in an ATP-dependent reaction via a pantoyl-adenylate intermediate.</text>
</comment>
<dbReference type="InterPro" id="IPR014729">
    <property type="entry name" value="Rossmann-like_a/b/a_fold"/>
</dbReference>
<proteinExistence type="inferred from homology"/>
<dbReference type="HAMAP" id="MF_00158">
    <property type="entry name" value="PanC"/>
    <property type="match status" value="1"/>
</dbReference>
<sequence length="283" mass="31765">MIVITAPEQMHEWLHSYRGGKSIGFVPTMGALHAGHEVLLQQAQHENDITVLSIFVNPTQFNVQSDFEAYPRTTERDLRIAEHHDVDVVYMPETDRMYPEGWRIFIEPGTAADPLEGLGRPGHFRGVATIVTKLFNTVQPTRAYFGKKDYQQLAVIRQMVSELNFDISVVGVETVRHDDGLAMSSRNIRLSDVQRSTAPVIHQALVSAKNLVDAGETSPDVVINTMTSRLAAADGCRIEYIEIVRQTDLQTISTINCPSVICIAVWFDEVRLIDNIEIEPPQR</sequence>
<comment type="subcellular location">
    <subcellularLocation>
        <location evidence="1">Cytoplasm</location>
    </subcellularLocation>
</comment>
<evidence type="ECO:0000256" key="4">
    <source>
        <dbReference type="ARBA" id="ARBA00012219"/>
    </source>
</evidence>
<dbReference type="EMBL" id="CAEZVQ010000001">
    <property type="protein sequence ID" value="CAB4625676.1"/>
    <property type="molecule type" value="Genomic_DNA"/>
</dbReference>
<dbReference type="Pfam" id="PF02569">
    <property type="entry name" value="Pantoate_ligase"/>
    <property type="match status" value="1"/>
</dbReference>
<dbReference type="EC" id="6.3.2.1" evidence="4"/>
<accession>A0A6J6IMC9</accession>